<evidence type="ECO:0000256" key="1">
    <source>
        <dbReference type="SAM" id="MobiDB-lite"/>
    </source>
</evidence>
<evidence type="ECO:0000313" key="3">
    <source>
        <dbReference type="EMBL" id="NEU67406.1"/>
    </source>
</evidence>
<gene>
    <name evidence="3" type="ORF">GK091_10970</name>
</gene>
<proteinExistence type="predicted"/>
<name>A0A6M0IGJ8_9BACT</name>
<feature type="signal peptide" evidence="2">
    <location>
        <begin position="1"/>
        <end position="22"/>
    </location>
</feature>
<feature type="chain" id="PRO_5027058136" evidence="2">
    <location>
        <begin position="23"/>
        <end position="388"/>
    </location>
</feature>
<accession>A0A6M0IGJ8</accession>
<dbReference type="Proteomes" id="UP000477386">
    <property type="component" value="Unassembled WGS sequence"/>
</dbReference>
<feature type="compositionally biased region" description="Polar residues" evidence="1">
    <location>
        <begin position="200"/>
        <end position="215"/>
    </location>
</feature>
<comment type="caution">
    <text evidence="3">The sequence shown here is derived from an EMBL/GenBank/DDBJ whole genome shotgun (WGS) entry which is preliminary data.</text>
</comment>
<organism evidence="3 4">
    <name type="scientific">Spirosoma agri</name>
    <dbReference type="NCBI Taxonomy" id="1987381"/>
    <lineage>
        <taxon>Bacteria</taxon>
        <taxon>Pseudomonadati</taxon>
        <taxon>Bacteroidota</taxon>
        <taxon>Cytophagia</taxon>
        <taxon>Cytophagales</taxon>
        <taxon>Cytophagaceae</taxon>
        <taxon>Spirosoma</taxon>
    </lineage>
</organism>
<dbReference type="RefSeq" id="WP_164037332.1">
    <property type="nucleotide sequence ID" value="NZ_JAAGNZ010000001.1"/>
</dbReference>
<protein>
    <submittedName>
        <fullName evidence="3">Uncharacterized protein</fullName>
    </submittedName>
</protein>
<keyword evidence="2" id="KW-0732">Signal</keyword>
<dbReference type="EMBL" id="JAAGNZ010000001">
    <property type="protein sequence ID" value="NEU67406.1"/>
    <property type="molecule type" value="Genomic_DNA"/>
</dbReference>
<sequence>MKKTIPALFLFLGLTSALYAQDAIYTANGNRLDNARITDLTDDRITFTVQQSDKLNTHSFQRTNVLVAFVKGNFLLIDKLNPDLALAKQELQTFLTTTVWKDKDYLLRAVPFEVIPGKISYENDAVVNYLRSDGKSASISKGELIAIFHSDGRHNLIRDASEATPLLVGVKELINTATTQPVAAQPQVKAPTPAPVPQPNVDQATASSPQPAVVTTSPTPVSKLILSADDYQQYRKKALDKVEEFSSYLNIITNKSLSSNDRNQAIDQAASLFMPAATIEVTSSNRAGARRYPIRTYLNNLKLLPYSSTTIEWTEIQYLKELSQAADGNYYGVITAQQTFVGRGSNTYYSDVTQKNVRVKLERYHMIRNGQEDVKWNLLLGSIGVSAQ</sequence>
<reference evidence="3 4" key="1">
    <citation type="submission" date="2020-02" db="EMBL/GenBank/DDBJ databases">
        <title>Draft genome sequence of two Spirosoma agri KCTC 52727 and Spirosoma terrae KCTC 52035.</title>
        <authorList>
            <person name="Rojas J."/>
            <person name="Ambika Manirajan B."/>
            <person name="Ratering S."/>
            <person name="Suarez C."/>
            <person name="Schnell S."/>
        </authorList>
    </citation>
    <scope>NUCLEOTIDE SEQUENCE [LARGE SCALE GENOMIC DNA]</scope>
    <source>
        <strain evidence="3 4">KCTC 52727</strain>
    </source>
</reference>
<feature type="region of interest" description="Disordered" evidence="1">
    <location>
        <begin position="181"/>
        <end position="215"/>
    </location>
</feature>
<evidence type="ECO:0000256" key="2">
    <source>
        <dbReference type="SAM" id="SignalP"/>
    </source>
</evidence>
<evidence type="ECO:0000313" key="4">
    <source>
        <dbReference type="Proteomes" id="UP000477386"/>
    </source>
</evidence>
<keyword evidence="4" id="KW-1185">Reference proteome</keyword>
<dbReference type="AlphaFoldDB" id="A0A6M0IGJ8"/>